<feature type="domain" description="CheR-type methyltransferase" evidence="7">
    <location>
        <begin position="11"/>
        <end position="288"/>
    </location>
</feature>
<dbReference type="InterPro" id="IPR022641">
    <property type="entry name" value="CheR_N"/>
</dbReference>
<dbReference type="InterPro" id="IPR022642">
    <property type="entry name" value="CheR_C"/>
</dbReference>
<dbReference type="Proteomes" id="UP000064912">
    <property type="component" value="Chromosome"/>
</dbReference>
<evidence type="ECO:0000256" key="5">
    <source>
        <dbReference type="PIRNR" id="PIRNR000410"/>
    </source>
</evidence>
<organism evidence="8 9">
    <name type="scientific">Rhodovulum sulfidophilum</name>
    <name type="common">Rhodobacter sulfidophilus</name>
    <dbReference type="NCBI Taxonomy" id="35806"/>
    <lineage>
        <taxon>Bacteria</taxon>
        <taxon>Pseudomonadati</taxon>
        <taxon>Pseudomonadota</taxon>
        <taxon>Alphaproteobacteria</taxon>
        <taxon>Rhodobacterales</taxon>
        <taxon>Paracoccaceae</taxon>
        <taxon>Rhodovulum</taxon>
    </lineage>
</organism>
<proteinExistence type="predicted"/>
<dbReference type="AlphaFoldDB" id="A0A0D6B198"/>
<accession>A0A0D6B198</accession>
<evidence type="ECO:0000256" key="6">
    <source>
        <dbReference type="PIRSR" id="PIRSR000410-1"/>
    </source>
</evidence>
<dbReference type="InterPro" id="IPR029063">
    <property type="entry name" value="SAM-dependent_MTases_sf"/>
</dbReference>
<protein>
    <recommendedName>
        <fullName evidence="5">Chemotaxis protein methyltransferase</fullName>
        <ecNumber evidence="5">2.1.1.80</ecNumber>
    </recommendedName>
</protein>
<dbReference type="Pfam" id="PF01739">
    <property type="entry name" value="CheR"/>
    <property type="match status" value="1"/>
</dbReference>
<evidence type="ECO:0000313" key="9">
    <source>
        <dbReference type="Proteomes" id="UP000064912"/>
    </source>
</evidence>
<dbReference type="Pfam" id="PF03705">
    <property type="entry name" value="CheR_N"/>
    <property type="match status" value="1"/>
</dbReference>
<dbReference type="Gene3D" id="3.40.50.150">
    <property type="entry name" value="Vaccinia Virus protein VP39"/>
    <property type="match status" value="1"/>
</dbReference>
<comment type="function">
    <text evidence="5">Methylation of the membrane-bound methyl-accepting chemotaxis proteins (MCP) to form gamma-glutamyl methyl ester residues in MCP.</text>
</comment>
<feature type="binding site" evidence="6">
    <location>
        <position position="157"/>
    </location>
    <ligand>
        <name>S-adenosyl-L-methionine</name>
        <dbReference type="ChEBI" id="CHEBI:59789"/>
    </ligand>
</feature>
<dbReference type="InterPro" id="IPR026024">
    <property type="entry name" value="Chemotaxis_MeTrfase_CheR"/>
</dbReference>
<feature type="binding site" evidence="6">
    <location>
        <position position="131"/>
    </location>
    <ligand>
        <name>S-adenosyl-L-methionine</name>
        <dbReference type="ChEBI" id="CHEBI:59789"/>
    </ligand>
</feature>
<evidence type="ECO:0000256" key="2">
    <source>
        <dbReference type="ARBA" id="ARBA00022603"/>
    </source>
</evidence>
<dbReference type="KEGG" id="rsu:NHU_01320"/>
<dbReference type="PATRIC" id="fig|35806.4.peg.1364"/>
<dbReference type="PANTHER" id="PTHR24422">
    <property type="entry name" value="CHEMOTAXIS PROTEIN METHYLTRANSFERASE"/>
    <property type="match status" value="1"/>
</dbReference>
<evidence type="ECO:0000256" key="3">
    <source>
        <dbReference type="ARBA" id="ARBA00022679"/>
    </source>
</evidence>
<dbReference type="InterPro" id="IPR050903">
    <property type="entry name" value="Bact_Chemotaxis_MeTrfase"/>
</dbReference>
<feature type="binding site" evidence="6">
    <location>
        <begin position="231"/>
        <end position="232"/>
    </location>
    <ligand>
        <name>S-adenosyl-L-methionine</name>
        <dbReference type="ChEBI" id="CHEBI:59789"/>
    </ligand>
</feature>
<evidence type="ECO:0000313" key="8">
    <source>
        <dbReference type="EMBL" id="BAQ68479.1"/>
    </source>
</evidence>
<dbReference type="SMART" id="SM00138">
    <property type="entry name" value="MeTrc"/>
    <property type="match status" value="1"/>
</dbReference>
<dbReference type="Gene3D" id="1.10.155.10">
    <property type="entry name" value="Chemotaxis receptor methyltransferase CheR, N-terminal domain"/>
    <property type="match status" value="1"/>
</dbReference>
<evidence type="ECO:0000256" key="4">
    <source>
        <dbReference type="ARBA" id="ARBA00022691"/>
    </source>
</evidence>
<evidence type="ECO:0000259" key="7">
    <source>
        <dbReference type="PROSITE" id="PS50123"/>
    </source>
</evidence>
<feature type="binding site" evidence="6">
    <location>
        <position position="89"/>
    </location>
    <ligand>
        <name>S-adenosyl-L-methionine</name>
        <dbReference type="ChEBI" id="CHEBI:59789"/>
    </ligand>
</feature>
<name>A0A0D6B198_RHOSU</name>
<dbReference type="PRINTS" id="PR00996">
    <property type="entry name" value="CHERMTFRASE"/>
</dbReference>
<keyword evidence="2 5" id="KW-0489">Methyltransferase</keyword>
<dbReference type="EMBL" id="AP014800">
    <property type="protein sequence ID" value="BAQ68479.1"/>
    <property type="molecule type" value="Genomic_DNA"/>
</dbReference>
<dbReference type="InterPro" id="IPR000780">
    <property type="entry name" value="CheR_MeTrfase"/>
</dbReference>
<dbReference type="SUPFAM" id="SSF47757">
    <property type="entry name" value="Chemotaxis receptor methyltransferase CheR, N-terminal domain"/>
    <property type="match status" value="1"/>
</dbReference>
<sequence length="289" mass="32430">MNAPSPSMTPRRRSDIVFEESDFQRIAAFAKSEYGLHLEPSKKAMIHSRLGKRISALNLKGFAEYDKYLKANIEAESEYFISALTTNVTNFYREKHHFEQLQADVLPKLIERARSGGRVRLWSAGCSSGPEPYSLAGSVILLCPEAPKLNIRILATDIDPFVLRRAEAAVYSDEEAKIPPGVWADQVFEKTGGKRTEFRVRSDVHSLVSFRRLNINGLWPMSGLFDVIMCRNMAIYFDSQTQQTLWRRLAEQLVPGGMLFIGHSERVSGPATALVEAAGVTAYRKRSAS</sequence>
<dbReference type="EC" id="2.1.1.80" evidence="5"/>
<dbReference type="PIRSF" id="PIRSF000410">
    <property type="entry name" value="CheR"/>
    <property type="match status" value="1"/>
</dbReference>
<dbReference type="PROSITE" id="PS50123">
    <property type="entry name" value="CHER"/>
    <property type="match status" value="1"/>
</dbReference>
<dbReference type="SUPFAM" id="SSF53335">
    <property type="entry name" value="S-adenosyl-L-methionine-dependent methyltransferases"/>
    <property type="match status" value="1"/>
</dbReference>
<feature type="binding site" evidence="6">
    <location>
        <position position="93"/>
    </location>
    <ligand>
        <name>S-adenosyl-L-methionine</name>
        <dbReference type="ChEBI" id="CHEBI:59789"/>
    </ligand>
</feature>
<evidence type="ECO:0000256" key="1">
    <source>
        <dbReference type="ARBA" id="ARBA00001541"/>
    </source>
</evidence>
<dbReference type="GO" id="GO:0008983">
    <property type="term" value="F:protein-glutamate O-methyltransferase activity"/>
    <property type="evidence" value="ECO:0007669"/>
    <property type="project" value="UniProtKB-EC"/>
</dbReference>
<keyword evidence="3 5" id="KW-0808">Transferase</keyword>
<dbReference type="GO" id="GO:0032259">
    <property type="term" value="P:methylation"/>
    <property type="evidence" value="ECO:0007669"/>
    <property type="project" value="UniProtKB-KW"/>
</dbReference>
<dbReference type="PANTHER" id="PTHR24422:SF19">
    <property type="entry name" value="CHEMOTAXIS PROTEIN METHYLTRANSFERASE"/>
    <property type="match status" value="1"/>
</dbReference>
<gene>
    <name evidence="8" type="ORF">NHU_01320</name>
</gene>
<feature type="binding site" evidence="6">
    <location>
        <position position="87"/>
    </location>
    <ligand>
        <name>S-adenosyl-L-methionine</name>
        <dbReference type="ChEBI" id="CHEBI:59789"/>
    </ligand>
</feature>
<comment type="catalytic activity">
    <reaction evidence="1 5">
        <text>L-glutamyl-[protein] + S-adenosyl-L-methionine = [protein]-L-glutamate 5-O-methyl ester + S-adenosyl-L-homocysteine</text>
        <dbReference type="Rhea" id="RHEA:24452"/>
        <dbReference type="Rhea" id="RHEA-COMP:10208"/>
        <dbReference type="Rhea" id="RHEA-COMP:10311"/>
        <dbReference type="ChEBI" id="CHEBI:29973"/>
        <dbReference type="ChEBI" id="CHEBI:57856"/>
        <dbReference type="ChEBI" id="CHEBI:59789"/>
        <dbReference type="ChEBI" id="CHEBI:82795"/>
        <dbReference type="EC" id="2.1.1.80"/>
    </reaction>
</comment>
<keyword evidence="4 5" id="KW-0949">S-adenosyl-L-methionine</keyword>
<dbReference type="InterPro" id="IPR036804">
    <property type="entry name" value="CheR_N_sf"/>
</dbReference>
<reference evidence="8 9" key="1">
    <citation type="submission" date="2015-02" db="EMBL/GenBank/DDBJ databases">
        <title>Genome sequene of Rhodovulum sulfidophilum DSM 2351.</title>
        <authorList>
            <person name="Nagao N."/>
        </authorList>
    </citation>
    <scope>NUCLEOTIDE SEQUENCE [LARGE SCALE GENOMIC DNA]</scope>
    <source>
        <strain evidence="8 9">DSM 2351</strain>
    </source>
</reference>